<dbReference type="OrthoDB" id="10496181at2759"/>
<protein>
    <submittedName>
        <fullName evidence="2">Uncharacterized protein</fullName>
    </submittedName>
</protein>
<proteinExistence type="predicted"/>
<reference evidence="2" key="1">
    <citation type="journal article" date="2020" name="Mol. Plant Microbe Interact.">
        <title>Genome Sequence of the Biocontrol Agent Coniothyrium minitans strain Conio (IMI 134523).</title>
        <authorList>
            <person name="Patel D."/>
            <person name="Shittu T.A."/>
            <person name="Baroncelli R."/>
            <person name="Muthumeenakshi S."/>
            <person name="Osborne T.H."/>
            <person name="Janganan T.K."/>
            <person name="Sreenivasaprasad S."/>
        </authorList>
    </citation>
    <scope>NUCLEOTIDE SEQUENCE</scope>
    <source>
        <strain evidence="2">Conio</strain>
    </source>
</reference>
<feature type="compositionally biased region" description="Polar residues" evidence="1">
    <location>
        <begin position="115"/>
        <end position="124"/>
    </location>
</feature>
<keyword evidence="3" id="KW-1185">Reference proteome</keyword>
<evidence type="ECO:0000313" key="3">
    <source>
        <dbReference type="Proteomes" id="UP000756921"/>
    </source>
</evidence>
<comment type="caution">
    <text evidence="2">The sequence shown here is derived from an EMBL/GenBank/DDBJ whole genome shotgun (WGS) entry which is preliminary data.</text>
</comment>
<dbReference type="Proteomes" id="UP000756921">
    <property type="component" value="Unassembled WGS sequence"/>
</dbReference>
<accession>A0A9P6GQ83</accession>
<feature type="compositionally biased region" description="Polar residues" evidence="1">
    <location>
        <begin position="91"/>
        <end position="102"/>
    </location>
</feature>
<evidence type="ECO:0000256" key="1">
    <source>
        <dbReference type="SAM" id="MobiDB-lite"/>
    </source>
</evidence>
<feature type="region of interest" description="Disordered" evidence="1">
    <location>
        <begin position="91"/>
        <end position="124"/>
    </location>
</feature>
<name>A0A9P6GQ83_9PLEO</name>
<dbReference type="EMBL" id="WJXW01000002">
    <property type="protein sequence ID" value="KAF9739411.1"/>
    <property type="molecule type" value="Genomic_DNA"/>
</dbReference>
<gene>
    <name evidence="2" type="ORF">PMIN01_02045</name>
</gene>
<sequence length="167" mass="18272">MSGAMSLFGQDAGSLSSETSFRRFPYIYSDSSSINAREQSGERGHDEAIPSEPRAPHSQETFTAGIQVYNTVPSQGSTSRVSHLMPTQGLQVPQLASESTSPARRHAPVAVSAPNKKQNLGENNSNRKMRMLGKKGEDDGFIPNWERMTPYAMSTLRNKIGSTKIIK</sequence>
<feature type="compositionally biased region" description="Basic and acidic residues" evidence="1">
    <location>
        <begin position="39"/>
        <end position="48"/>
    </location>
</feature>
<organism evidence="2 3">
    <name type="scientific">Paraphaeosphaeria minitans</name>
    <dbReference type="NCBI Taxonomy" id="565426"/>
    <lineage>
        <taxon>Eukaryota</taxon>
        <taxon>Fungi</taxon>
        <taxon>Dikarya</taxon>
        <taxon>Ascomycota</taxon>
        <taxon>Pezizomycotina</taxon>
        <taxon>Dothideomycetes</taxon>
        <taxon>Pleosporomycetidae</taxon>
        <taxon>Pleosporales</taxon>
        <taxon>Massarineae</taxon>
        <taxon>Didymosphaeriaceae</taxon>
        <taxon>Paraphaeosphaeria</taxon>
    </lineage>
</organism>
<feature type="region of interest" description="Disordered" evidence="1">
    <location>
        <begin position="32"/>
        <end position="59"/>
    </location>
</feature>
<evidence type="ECO:0000313" key="2">
    <source>
        <dbReference type="EMBL" id="KAF9739411.1"/>
    </source>
</evidence>
<dbReference type="AlphaFoldDB" id="A0A9P6GQ83"/>